<accession>A0ABU1IL64</accession>
<proteinExistence type="inferred from homology"/>
<dbReference type="Proteomes" id="UP001185012">
    <property type="component" value="Unassembled WGS sequence"/>
</dbReference>
<comment type="function">
    <text evidence="3">NDH-1 shuttles electrons from NADH, via FMN and iron-sulfur (Fe-S) centers, to quinones in the respiratory chain. The immediate electron acceptor for the enzyme in this species is believed to be a menaquinone. Couples the redox reaction to proton translocation (for every two electrons transferred, four hydrogen ions are translocated across the cytoplasmic membrane), and thus conserves the redox energy in a proton gradient.</text>
</comment>
<comment type="subcellular location">
    <subcellularLocation>
        <location evidence="3">Cell membrane</location>
        <topology evidence="3">Peripheral membrane protein</topology>
        <orientation evidence="3">Cytoplasmic side</orientation>
    </subcellularLocation>
</comment>
<reference evidence="8 9" key="1">
    <citation type="submission" date="2023-07" db="EMBL/GenBank/DDBJ databases">
        <title>Genomic Encyclopedia of Type Strains, Phase IV (KMG-IV): sequencing the most valuable type-strain genomes for metagenomic binning, comparative biology and taxonomic classification.</title>
        <authorList>
            <person name="Goeker M."/>
        </authorList>
    </citation>
    <scope>NUCLEOTIDE SEQUENCE [LARGE SCALE GENOMIC DNA]</scope>
    <source>
        <strain evidence="8 9">DSM 45903</strain>
    </source>
</reference>
<keyword evidence="2 3" id="KW-0813">Transport</keyword>
<dbReference type="SUPFAM" id="SSF143243">
    <property type="entry name" value="Nqo5-like"/>
    <property type="match status" value="1"/>
</dbReference>
<dbReference type="NCBIfam" id="TIGR01961">
    <property type="entry name" value="NuoC_fam"/>
    <property type="match status" value="1"/>
</dbReference>
<evidence type="ECO:0000256" key="6">
    <source>
        <dbReference type="SAM" id="MobiDB-lite"/>
    </source>
</evidence>
<name>A0ABU1IL64_9BACL</name>
<evidence type="ECO:0000256" key="4">
    <source>
        <dbReference type="RuleBase" id="RU003456"/>
    </source>
</evidence>
<evidence type="ECO:0000256" key="2">
    <source>
        <dbReference type="ARBA" id="ARBA00022448"/>
    </source>
</evidence>
<feature type="compositionally biased region" description="Basic residues" evidence="6">
    <location>
        <begin position="53"/>
        <end position="63"/>
    </location>
</feature>
<dbReference type="Pfam" id="PF00329">
    <property type="entry name" value="Complex1_30kDa"/>
    <property type="match status" value="1"/>
</dbReference>
<feature type="compositionally biased region" description="Basic and acidic residues" evidence="6">
    <location>
        <begin position="1"/>
        <end position="38"/>
    </location>
</feature>
<keyword evidence="3" id="KW-0472">Membrane</keyword>
<dbReference type="RefSeq" id="WP_309864305.1">
    <property type="nucleotide sequence ID" value="NZ_JAVDQG010000003.1"/>
</dbReference>
<gene>
    <name evidence="3" type="primary">nuoC</name>
    <name evidence="8" type="ORF">JOE21_001520</name>
</gene>
<feature type="domain" description="NADH:ubiquinone oxidoreductase 30kDa subunit" evidence="7">
    <location>
        <begin position="112"/>
        <end position="226"/>
    </location>
</feature>
<dbReference type="InterPro" id="IPR001268">
    <property type="entry name" value="NADH_UbQ_OxRdtase_30kDa_su"/>
</dbReference>
<keyword evidence="3 4" id="KW-1278">Translocase</keyword>
<keyword evidence="3" id="KW-1003">Cell membrane</keyword>
<evidence type="ECO:0000256" key="5">
    <source>
        <dbReference type="RuleBase" id="RU003582"/>
    </source>
</evidence>
<comment type="caution">
    <text evidence="8">The sequence shown here is derived from an EMBL/GenBank/DDBJ whole genome shotgun (WGS) entry which is preliminary data.</text>
</comment>
<evidence type="ECO:0000256" key="1">
    <source>
        <dbReference type="ARBA" id="ARBA00007569"/>
    </source>
</evidence>
<evidence type="ECO:0000259" key="7">
    <source>
        <dbReference type="Pfam" id="PF00329"/>
    </source>
</evidence>
<dbReference type="InterPro" id="IPR010218">
    <property type="entry name" value="NADH_DH_suC"/>
</dbReference>
<dbReference type="EC" id="7.1.1.-" evidence="3"/>
<dbReference type="PANTHER" id="PTHR10884:SF14">
    <property type="entry name" value="NADH DEHYDROGENASE [UBIQUINONE] IRON-SULFUR PROTEIN 3, MITOCHONDRIAL"/>
    <property type="match status" value="1"/>
</dbReference>
<comment type="catalytic activity">
    <reaction evidence="3 5">
        <text>a quinone + NADH + 5 H(+)(in) = a quinol + NAD(+) + 4 H(+)(out)</text>
        <dbReference type="Rhea" id="RHEA:57888"/>
        <dbReference type="ChEBI" id="CHEBI:15378"/>
        <dbReference type="ChEBI" id="CHEBI:24646"/>
        <dbReference type="ChEBI" id="CHEBI:57540"/>
        <dbReference type="ChEBI" id="CHEBI:57945"/>
        <dbReference type="ChEBI" id="CHEBI:132124"/>
    </reaction>
</comment>
<keyword evidence="9" id="KW-1185">Reference proteome</keyword>
<organism evidence="8 9">
    <name type="scientific">Desmospora profundinema</name>
    <dbReference type="NCBI Taxonomy" id="1571184"/>
    <lineage>
        <taxon>Bacteria</taxon>
        <taxon>Bacillati</taxon>
        <taxon>Bacillota</taxon>
        <taxon>Bacilli</taxon>
        <taxon>Bacillales</taxon>
        <taxon>Thermoactinomycetaceae</taxon>
        <taxon>Desmospora</taxon>
    </lineage>
</organism>
<keyword evidence="3 4" id="KW-0520">NAD</keyword>
<dbReference type="InterPro" id="IPR020396">
    <property type="entry name" value="NADH_UbQ_OxRdtase_CS"/>
</dbReference>
<sequence length="232" mass="26260">MSGRESEEQKQGRDAGGAKEENGSFRDSESKEERDNKTRASRAAKAAAAAKAKAAHAKKRPVRKKEPEEPPKPSPKQPVLDEMLKVIGSELGPDVVKEAFINRPSRHLPTLVVESGRWLELARLLSDDSRLSFDYLRNLSGVDYETHLEVVVHLTSLDHHRELSVRVQVDRDQSEVPSVSGIWAAANWNEREVYDLLGIQFTDHPNLRRILMPDDWVGHPLRKDYEPYDKGV</sequence>
<dbReference type="PROSITE" id="PS00542">
    <property type="entry name" value="COMPLEX1_30K"/>
    <property type="match status" value="1"/>
</dbReference>
<comment type="subunit">
    <text evidence="3">NDH-1 is composed of 14 different subunits. Subunits NuoB, C, D, E, F, and G constitute the peripheral sector of the complex.</text>
</comment>
<keyword evidence="3 5" id="KW-0874">Quinone</keyword>
<dbReference type="Gene3D" id="3.30.460.80">
    <property type="entry name" value="NADH:ubiquinone oxidoreductase, 30kDa subunit"/>
    <property type="match status" value="1"/>
</dbReference>
<feature type="compositionally biased region" description="Low complexity" evidence="6">
    <location>
        <begin position="41"/>
        <end position="52"/>
    </location>
</feature>
<dbReference type="InterPro" id="IPR037232">
    <property type="entry name" value="NADH_quin_OxRdtase_su_C/D-like"/>
</dbReference>
<evidence type="ECO:0000313" key="9">
    <source>
        <dbReference type="Proteomes" id="UP001185012"/>
    </source>
</evidence>
<feature type="region of interest" description="Disordered" evidence="6">
    <location>
        <begin position="1"/>
        <end position="80"/>
    </location>
</feature>
<dbReference type="HAMAP" id="MF_01357">
    <property type="entry name" value="NDH1_NuoC"/>
    <property type="match status" value="1"/>
</dbReference>
<evidence type="ECO:0000256" key="3">
    <source>
        <dbReference type="HAMAP-Rule" id="MF_01357"/>
    </source>
</evidence>
<evidence type="ECO:0000313" key="8">
    <source>
        <dbReference type="EMBL" id="MDR6225522.1"/>
    </source>
</evidence>
<protein>
    <recommendedName>
        <fullName evidence="3">NADH-quinone oxidoreductase subunit C</fullName>
        <ecNumber evidence="3">7.1.1.-</ecNumber>
    </recommendedName>
    <alternativeName>
        <fullName evidence="3">NADH dehydrogenase I subunit C</fullName>
    </alternativeName>
    <alternativeName>
        <fullName evidence="3">NDH-1 subunit C</fullName>
    </alternativeName>
</protein>
<comment type="similarity">
    <text evidence="1 3 4">Belongs to the complex I 30 kDa subunit family.</text>
</comment>
<dbReference type="PANTHER" id="PTHR10884">
    <property type="entry name" value="NADH DEHYDROGENASE UBIQUINONE IRON-SULFUR PROTEIN 3"/>
    <property type="match status" value="1"/>
</dbReference>
<dbReference type="EMBL" id="JAVDQG010000003">
    <property type="protein sequence ID" value="MDR6225522.1"/>
    <property type="molecule type" value="Genomic_DNA"/>
</dbReference>